<dbReference type="GO" id="GO:0046872">
    <property type="term" value="F:metal ion binding"/>
    <property type="evidence" value="ECO:0007669"/>
    <property type="project" value="UniProtKB-UniRule"/>
</dbReference>
<dbReference type="SUPFAM" id="SSF53187">
    <property type="entry name" value="Zn-dependent exopeptidases"/>
    <property type="match status" value="1"/>
</dbReference>
<comment type="caution">
    <text evidence="9">The sequence shown here is derived from an EMBL/GenBank/DDBJ whole genome shotgun (WGS) entry which is preliminary data.</text>
</comment>
<dbReference type="Gene3D" id="3.40.630.10">
    <property type="entry name" value="Zn peptidases"/>
    <property type="match status" value="1"/>
</dbReference>
<comment type="cofactor">
    <cofactor evidence="8">
        <name>a divalent metal cation</name>
        <dbReference type="ChEBI" id="CHEBI:60240"/>
    </cofactor>
    <text evidence="8">Binds 2 divalent metal cations per subunit.</text>
</comment>
<dbReference type="PIRSF" id="PIRSF001123">
    <property type="entry name" value="PepA_GA"/>
    <property type="match status" value="1"/>
</dbReference>
<dbReference type="GO" id="GO:0006508">
    <property type="term" value="P:proteolysis"/>
    <property type="evidence" value="ECO:0007669"/>
    <property type="project" value="UniProtKB-KW"/>
</dbReference>
<accession>A0A7C4UH28</accession>
<protein>
    <submittedName>
        <fullName evidence="9">M42 family peptidase</fullName>
    </submittedName>
</protein>
<keyword evidence="3" id="KW-0645">Protease</keyword>
<dbReference type="InterPro" id="IPR008007">
    <property type="entry name" value="Peptidase_M42"/>
</dbReference>
<keyword evidence="5" id="KW-0378">Hydrolase</keyword>
<evidence type="ECO:0000256" key="6">
    <source>
        <dbReference type="PIRNR" id="PIRNR001123"/>
    </source>
</evidence>
<keyword evidence="2" id="KW-0031">Aminopeptidase</keyword>
<feature type="binding site" evidence="8">
    <location>
        <position position="232"/>
    </location>
    <ligand>
        <name>Zn(2+)</name>
        <dbReference type="ChEBI" id="CHEBI:29105"/>
        <label>1</label>
    </ligand>
</feature>
<gene>
    <name evidence="9" type="ORF">ENV67_06950</name>
</gene>
<dbReference type="Gene3D" id="2.40.30.40">
    <property type="entry name" value="Peptidase M42, domain 2"/>
    <property type="match status" value="1"/>
</dbReference>
<evidence type="ECO:0000256" key="3">
    <source>
        <dbReference type="ARBA" id="ARBA00022670"/>
    </source>
</evidence>
<feature type="binding site" evidence="8">
    <location>
        <position position="177"/>
    </location>
    <ligand>
        <name>Zn(2+)</name>
        <dbReference type="ChEBI" id="CHEBI:29105"/>
        <label>2</label>
    </ligand>
</feature>
<evidence type="ECO:0000313" key="9">
    <source>
        <dbReference type="EMBL" id="HGW92258.1"/>
    </source>
</evidence>
<dbReference type="GO" id="GO:0004177">
    <property type="term" value="F:aminopeptidase activity"/>
    <property type="evidence" value="ECO:0007669"/>
    <property type="project" value="UniProtKB-UniRule"/>
</dbReference>
<sequence length="352" mass="39249">MNKEQKDFLRELVDNPSPSGYEEPVAKVWRKRLEGIAQRIYGDLHGNSIAVINDEKKPKIMIAGHCDEIGLMINYIDEQGFLYFRSVGGYDRHILPGSRVKIWTKEGGILGVIGRKAIHFLEEEEKNKVAKLENMWIDIGAKNKKEAEEIVSIGDVATIDCYFEELKTGPFIARGFDDRIGAFVAAETLVELKKRNVKNAVYAVATVQEEVGLRGATTSTYHINPDIGFAVDVEFTSDHPDTNKRILGDVKLGEGPVVLRGANINPRLFELIIKTAKEENIKIQIMASPRGTGTDANIMQLTRGGVATAVIGIPNRYMHTPVEMIHPDDVDGAIKLLTEVILRIKNREDFVI</sequence>
<dbReference type="Pfam" id="PF05343">
    <property type="entry name" value="Peptidase_M42"/>
    <property type="match status" value="1"/>
</dbReference>
<evidence type="ECO:0000256" key="5">
    <source>
        <dbReference type="ARBA" id="ARBA00022801"/>
    </source>
</evidence>
<evidence type="ECO:0000256" key="4">
    <source>
        <dbReference type="ARBA" id="ARBA00022723"/>
    </source>
</evidence>
<evidence type="ECO:0000256" key="7">
    <source>
        <dbReference type="PIRSR" id="PIRSR001123-1"/>
    </source>
</evidence>
<evidence type="ECO:0000256" key="2">
    <source>
        <dbReference type="ARBA" id="ARBA00022438"/>
    </source>
</evidence>
<dbReference type="PANTHER" id="PTHR32481:SF20">
    <property type="entry name" value="AMINOPEPTIDASE YSDC"/>
    <property type="match status" value="1"/>
</dbReference>
<feature type="binding site" evidence="8">
    <location>
        <position position="210"/>
    </location>
    <ligand>
        <name>Zn(2+)</name>
        <dbReference type="ChEBI" id="CHEBI:29105"/>
        <label>2</label>
    </ligand>
</feature>
<dbReference type="InterPro" id="IPR023367">
    <property type="entry name" value="Peptidase_M42_dom2"/>
</dbReference>
<evidence type="ECO:0000256" key="1">
    <source>
        <dbReference type="ARBA" id="ARBA00006272"/>
    </source>
</evidence>
<dbReference type="PANTHER" id="PTHR32481">
    <property type="entry name" value="AMINOPEPTIDASE"/>
    <property type="match status" value="1"/>
</dbReference>
<dbReference type="EMBL" id="DTHG01000084">
    <property type="protein sequence ID" value="HGW92258.1"/>
    <property type="molecule type" value="Genomic_DNA"/>
</dbReference>
<keyword evidence="4 8" id="KW-0479">Metal-binding</keyword>
<dbReference type="CDD" id="cd05656">
    <property type="entry name" value="M42_Frv"/>
    <property type="match status" value="1"/>
</dbReference>
<dbReference type="InterPro" id="IPR051464">
    <property type="entry name" value="Peptidase_M42_aminopept"/>
</dbReference>
<comment type="similarity">
    <text evidence="1 6">Belongs to the peptidase M42 family.</text>
</comment>
<proteinExistence type="inferred from homology"/>
<reference evidence="9" key="1">
    <citation type="journal article" date="2020" name="mSystems">
        <title>Genome- and Community-Level Interaction Insights into Carbon Utilization and Element Cycling Functions of Hydrothermarchaeota in Hydrothermal Sediment.</title>
        <authorList>
            <person name="Zhou Z."/>
            <person name="Liu Y."/>
            <person name="Xu W."/>
            <person name="Pan J."/>
            <person name="Luo Z.H."/>
            <person name="Li M."/>
        </authorList>
    </citation>
    <scope>NUCLEOTIDE SEQUENCE [LARGE SCALE GENOMIC DNA]</scope>
    <source>
        <strain evidence="9">SpSt-780</strain>
    </source>
</reference>
<feature type="binding site" evidence="8">
    <location>
        <position position="177"/>
    </location>
    <ligand>
        <name>Zn(2+)</name>
        <dbReference type="ChEBI" id="CHEBI:29105"/>
        <label>1</label>
    </ligand>
</feature>
<feature type="binding site" evidence="8">
    <location>
        <position position="319"/>
    </location>
    <ligand>
        <name>Zn(2+)</name>
        <dbReference type="ChEBI" id="CHEBI:29105"/>
        <label>2</label>
    </ligand>
</feature>
<feature type="active site" description="Proton acceptor" evidence="7">
    <location>
        <position position="209"/>
    </location>
</feature>
<dbReference type="AlphaFoldDB" id="A0A7C4UH28"/>
<organism evidence="9">
    <name type="scientific">candidate division WOR-3 bacterium</name>
    <dbReference type="NCBI Taxonomy" id="2052148"/>
    <lineage>
        <taxon>Bacteria</taxon>
        <taxon>Bacteria division WOR-3</taxon>
    </lineage>
</organism>
<feature type="binding site" evidence="8">
    <location>
        <position position="65"/>
    </location>
    <ligand>
        <name>Zn(2+)</name>
        <dbReference type="ChEBI" id="CHEBI:29105"/>
        <label>1</label>
    </ligand>
</feature>
<dbReference type="SUPFAM" id="SSF101821">
    <property type="entry name" value="Aminopeptidase/glucanase lid domain"/>
    <property type="match status" value="1"/>
</dbReference>
<name>A0A7C4UH28_UNCW3</name>
<evidence type="ECO:0000256" key="8">
    <source>
        <dbReference type="PIRSR" id="PIRSR001123-2"/>
    </source>
</evidence>